<dbReference type="InterPro" id="IPR006456">
    <property type="entry name" value="ZF_HD_homeobox_Cys/His_dimer"/>
</dbReference>
<dbReference type="GO" id="GO:0003700">
    <property type="term" value="F:DNA-binding transcription factor activity"/>
    <property type="evidence" value="ECO:0000318"/>
    <property type="project" value="GO_Central"/>
</dbReference>
<dbReference type="PROSITE" id="PS51523">
    <property type="entry name" value="ZF_HD_DIMER"/>
    <property type="match status" value="1"/>
</dbReference>
<dbReference type="PaxDb" id="4097-A0A1S3WY87"/>
<dbReference type="OMA" id="EVACECS"/>
<dbReference type="RefSeq" id="XP_016432582.1">
    <property type="nucleotide sequence ID" value="XM_016577096.1"/>
</dbReference>
<dbReference type="STRING" id="4097.A0A1S3WY87"/>
<evidence type="ECO:0000313" key="5">
    <source>
        <dbReference type="RefSeq" id="XP_016432582.1"/>
    </source>
</evidence>
<keyword evidence="2" id="KW-0863">Zinc-finger</keyword>
<reference evidence="5" key="1">
    <citation type="submission" date="2025-08" db="UniProtKB">
        <authorList>
            <consortium name="RefSeq"/>
        </authorList>
    </citation>
    <scope>IDENTIFICATION</scope>
</reference>
<dbReference type="KEGG" id="nta:107759214"/>
<evidence type="ECO:0000256" key="2">
    <source>
        <dbReference type="ARBA" id="ARBA00022771"/>
    </source>
</evidence>
<evidence type="ECO:0000256" key="3">
    <source>
        <dbReference type="ARBA" id="ARBA00022833"/>
    </source>
</evidence>
<keyword evidence="3" id="KW-0862">Zinc</keyword>
<evidence type="ECO:0000259" key="4">
    <source>
        <dbReference type="PROSITE" id="PS51523"/>
    </source>
</evidence>
<dbReference type="AlphaFoldDB" id="A0A1S3WY87"/>
<dbReference type="NCBIfam" id="TIGR01566">
    <property type="entry name" value="ZF_HD_prot_N"/>
    <property type="match status" value="1"/>
</dbReference>
<proteinExistence type="predicted"/>
<organism evidence="5">
    <name type="scientific">Nicotiana tabacum</name>
    <name type="common">Common tobacco</name>
    <dbReference type="NCBI Taxonomy" id="4097"/>
    <lineage>
        <taxon>Eukaryota</taxon>
        <taxon>Viridiplantae</taxon>
        <taxon>Streptophyta</taxon>
        <taxon>Embryophyta</taxon>
        <taxon>Tracheophyta</taxon>
        <taxon>Spermatophyta</taxon>
        <taxon>Magnoliopsida</taxon>
        <taxon>eudicotyledons</taxon>
        <taxon>Gunneridae</taxon>
        <taxon>Pentapetalae</taxon>
        <taxon>asterids</taxon>
        <taxon>lamiids</taxon>
        <taxon>Solanales</taxon>
        <taxon>Solanaceae</taxon>
        <taxon>Nicotianoideae</taxon>
        <taxon>Nicotianeae</taxon>
        <taxon>Nicotiana</taxon>
    </lineage>
</organism>
<name>A0A1S3WY87_TOBAC</name>
<dbReference type="PANTHER" id="PTHR31948">
    <property type="entry name" value="ZINC-FINGER HOMEODOMAIN PROTEIN 2"/>
    <property type="match status" value="1"/>
</dbReference>
<evidence type="ECO:0000256" key="1">
    <source>
        <dbReference type="ARBA" id="ARBA00022723"/>
    </source>
</evidence>
<protein>
    <submittedName>
        <fullName evidence="5">Mini zinc finger protein 2-like</fullName>
    </submittedName>
</protein>
<dbReference type="GO" id="GO:0000976">
    <property type="term" value="F:transcription cis-regulatory region binding"/>
    <property type="evidence" value="ECO:0000318"/>
    <property type="project" value="GO_Central"/>
</dbReference>
<feature type="domain" description="ZF-HD dimerization-type" evidence="4">
    <location>
        <begin position="24"/>
        <end position="74"/>
    </location>
</feature>
<dbReference type="GO" id="GO:0008270">
    <property type="term" value="F:zinc ion binding"/>
    <property type="evidence" value="ECO:0007669"/>
    <property type="project" value="UniProtKB-KW"/>
</dbReference>
<sequence length="93" mass="10220">MKKLQLFLKREDSSTNSANFSVRYKECQKNHAARVGGYAVDGCREYMPTSGEEGTNSAFTCAACGCHRNFHRRQVVETEVASDSSSSSSSTNN</sequence>
<gene>
    <name evidence="5" type="primary">LOC107759214</name>
</gene>
<dbReference type="OrthoDB" id="682018at2759"/>
<dbReference type="PANTHER" id="PTHR31948:SF166">
    <property type="entry name" value="MINI ZINC FINGER PROTEIN 2-LIKE"/>
    <property type="match status" value="1"/>
</dbReference>
<dbReference type="GO" id="GO:0006355">
    <property type="term" value="P:regulation of DNA-templated transcription"/>
    <property type="evidence" value="ECO:0000318"/>
    <property type="project" value="GO_Central"/>
</dbReference>
<dbReference type="GO" id="GO:0005634">
    <property type="term" value="C:nucleus"/>
    <property type="evidence" value="ECO:0000318"/>
    <property type="project" value="GO_Central"/>
</dbReference>
<dbReference type="Pfam" id="PF04770">
    <property type="entry name" value="ZF-HD_dimer"/>
    <property type="match status" value="1"/>
</dbReference>
<accession>A0A1S3WY87</accession>
<keyword evidence="1" id="KW-0479">Metal-binding</keyword>